<evidence type="ECO:0000313" key="4">
    <source>
        <dbReference type="EMBL" id="APX12875.1"/>
    </source>
</evidence>
<evidence type="ECO:0000259" key="3">
    <source>
        <dbReference type="PROSITE" id="PS50240"/>
    </source>
</evidence>
<dbReference type="InterPro" id="IPR018114">
    <property type="entry name" value="TRYPSIN_HIS"/>
</dbReference>
<protein>
    <recommendedName>
        <fullName evidence="3">Peptidase S1 domain-containing protein</fullName>
    </recommendedName>
</protein>
<dbReference type="PANTHER" id="PTHR15462">
    <property type="entry name" value="SERINE PROTEASE"/>
    <property type="match status" value="1"/>
</dbReference>
<feature type="domain" description="Peptidase S1" evidence="3">
    <location>
        <begin position="15"/>
        <end position="250"/>
    </location>
</feature>
<dbReference type="PROSITE" id="PS00134">
    <property type="entry name" value="TRYPSIN_HIS"/>
    <property type="match status" value="1"/>
</dbReference>
<dbReference type="EMBL" id="CP019312">
    <property type="protein sequence ID" value="APX12875.1"/>
    <property type="molecule type" value="Genomic_DNA"/>
</dbReference>
<evidence type="ECO:0000256" key="1">
    <source>
        <dbReference type="ARBA" id="ARBA00022729"/>
    </source>
</evidence>
<dbReference type="PROSITE" id="PS50240">
    <property type="entry name" value="TRYPSIN_DOM"/>
    <property type="match status" value="1"/>
</dbReference>
<keyword evidence="1 2" id="KW-0732">Signal</keyword>
<dbReference type="SUPFAM" id="SSF50494">
    <property type="entry name" value="Trypsin-like serine proteases"/>
    <property type="match status" value="1"/>
</dbReference>
<evidence type="ECO:0000256" key="2">
    <source>
        <dbReference type="SAM" id="SignalP"/>
    </source>
</evidence>
<dbReference type="PANTHER" id="PTHR15462:SF8">
    <property type="entry name" value="SERINE PROTEASE"/>
    <property type="match status" value="1"/>
</dbReference>
<dbReference type="InterPro" id="IPR043504">
    <property type="entry name" value="Peptidase_S1_PA_chymotrypsin"/>
</dbReference>
<evidence type="ECO:0000313" key="5">
    <source>
        <dbReference type="Proteomes" id="UP000186336"/>
    </source>
</evidence>
<gene>
    <name evidence="4" type="ORF">BWR18_15160</name>
</gene>
<dbReference type="InterPro" id="IPR009003">
    <property type="entry name" value="Peptidase_S1_PA"/>
</dbReference>
<dbReference type="PRINTS" id="PR00722">
    <property type="entry name" value="CHYMOTRYPSIN"/>
</dbReference>
<dbReference type="InterPro" id="IPR001314">
    <property type="entry name" value="Peptidase_S1A"/>
</dbReference>
<dbReference type="AlphaFoldDB" id="A0A1P8MXR0"/>
<dbReference type="Pfam" id="PF13365">
    <property type="entry name" value="Trypsin_2"/>
    <property type="match status" value="1"/>
</dbReference>
<dbReference type="RefSeq" id="WP_076629298.1">
    <property type="nucleotide sequence ID" value="NZ_CP019312.1"/>
</dbReference>
<proteinExistence type="predicted"/>
<dbReference type="Proteomes" id="UP000186336">
    <property type="component" value="Chromosome"/>
</dbReference>
<dbReference type="OrthoDB" id="267336at2"/>
<dbReference type="InterPro" id="IPR001254">
    <property type="entry name" value="Trypsin_dom"/>
</dbReference>
<sequence length="268" mass="28838">MKALALILALVLAPVAQAQTSQLRTLDTDYSAASWKAVGRIEFGGGRGFCSGTLIARDLVLTAAHCLYQPGTDQLWPTDTIRFRAGFRNGDAAATRRATDASAHDRFDAVGPLTAENASYDVALIRLADPVSTFDVPPFYIHEGAVPRGPVSVVSYGRGRENAQSRQKECQLLDRARDAMLFDCDVTFGSSGAPVFTHKNGRGQIISVISGMVEIKGQKRALGMVLPQRVTEVKRQLRMQVAPPVAKLRRITVGGGNRGSTGAKFVKP</sequence>
<dbReference type="InterPro" id="IPR050966">
    <property type="entry name" value="Glutamyl_endopeptidase"/>
</dbReference>
<dbReference type="KEGG" id="tom:BWR18_15160"/>
<dbReference type="GO" id="GO:0006508">
    <property type="term" value="P:proteolysis"/>
    <property type="evidence" value="ECO:0007669"/>
    <property type="project" value="InterPro"/>
</dbReference>
<keyword evidence="5" id="KW-1185">Reference proteome</keyword>
<dbReference type="STRING" id="299262.BWR18_15160"/>
<dbReference type="GO" id="GO:0004252">
    <property type="term" value="F:serine-type endopeptidase activity"/>
    <property type="evidence" value="ECO:0007669"/>
    <property type="project" value="InterPro"/>
</dbReference>
<feature type="chain" id="PRO_5013043434" description="Peptidase S1 domain-containing protein" evidence="2">
    <location>
        <begin position="19"/>
        <end position="268"/>
    </location>
</feature>
<organism evidence="4 5">
    <name type="scientific">Tateyamaria omphalii</name>
    <dbReference type="NCBI Taxonomy" id="299262"/>
    <lineage>
        <taxon>Bacteria</taxon>
        <taxon>Pseudomonadati</taxon>
        <taxon>Pseudomonadota</taxon>
        <taxon>Alphaproteobacteria</taxon>
        <taxon>Rhodobacterales</taxon>
        <taxon>Roseobacteraceae</taxon>
        <taxon>Tateyamaria</taxon>
    </lineage>
</organism>
<reference evidence="4 5" key="1">
    <citation type="submission" date="2017-01" db="EMBL/GenBank/DDBJ databases">
        <title>Complete genome of Tateyamaria omphalii DOK1-4 isolated from seawater in Dokdo.</title>
        <authorList>
            <person name="Kim J.H."/>
            <person name="Chi W.-J."/>
        </authorList>
    </citation>
    <scope>NUCLEOTIDE SEQUENCE [LARGE SCALE GENOMIC DNA]</scope>
    <source>
        <strain evidence="4 5">DOK1-4</strain>
    </source>
</reference>
<accession>A0A1P8MXR0</accession>
<name>A0A1P8MXR0_9RHOB</name>
<dbReference type="Gene3D" id="2.40.10.10">
    <property type="entry name" value="Trypsin-like serine proteases"/>
    <property type="match status" value="2"/>
</dbReference>
<feature type="signal peptide" evidence="2">
    <location>
        <begin position="1"/>
        <end position="18"/>
    </location>
</feature>